<evidence type="ECO:0000313" key="1">
    <source>
        <dbReference type="EMBL" id="SMD13407.1"/>
    </source>
</evidence>
<proteinExistence type="predicted"/>
<reference evidence="1 2" key="1">
    <citation type="submission" date="2017-04" db="EMBL/GenBank/DDBJ databases">
        <authorList>
            <person name="Afonso C.L."/>
            <person name="Miller P.J."/>
            <person name="Scott M.A."/>
            <person name="Spackman E."/>
            <person name="Goraichik I."/>
            <person name="Dimitrov K.M."/>
            <person name="Suarez D.L."/>
            <person name="Swayne D.E."/>
        </authorList>
    </citation>
    <scope>NUCLEOTIDE SEQUENCE [LARGE SCALE GENOMIC DNA]</scope>
    <source>
        <strain evidence="1 2">DSM 5090</strain>
    </source>
</reference>
<protein>
    <submittedName>
        <fullName evidence="1">Uncharacterized protein</fullName>
    </submittedName>
</protein>
<keyword evidence="2" id="KW-1185">Reference proteome</keyword>
<dbReference type="OrthoDB" id="1684804at2"/>
<name>A0A1W2EUL9_9FIRM</name>
<dbReference type="Proteomes" id="UP000192738">
    <property type="component" value="Unassembled WGS sequence"/>
</dbReference>
<dbReference type="RefSeq" id="WP_084578241.1">
    <property type="nucleotide sequence ID" value="NZ_CP155572.1"/>
</dbReference>
<evidence type="ECO:0000313" key="2">
    <source>
        <dbReference type="Proteomes" id="UP000192738"/>
    </source>
</evidence>
<dbReference type="EMBL" id="FWXI01000031">
    <property type="protein sequence ID" value="SMD13407.1"/>
    <property type="molecule type" value="Genomic_DNA"/>
</dbReference>
<sequence>MDNLNDHDLSVSNNCKADRKIRRCRRCRYKHKCKKYRKKVELYQLTDNCFSGYEEVYQSDHYCHTEKSKCPDVPCYQLQQDKKSKPSRITTQLQGLQLQLQNPIGNTIAPGETVLFDSIITAQSLSISYNNSGIITITESGLFYIHWWVVTDGMEGGTALAPIFSIITSAADNDRASSTAITGQVNGNALIPIFASPELPVTLQLINGTDSTIAFSETPIKADITIISVTCKG</sequence>
<dbReference type="AlphaFoldDB" id="A0A1W2EUL9"/>
<gene>
    <name evidence="1" type="ORF">SAMN04488500_1314</name>
</gene>
<accession>A0A1W2EUL9</accession>
<organism evidence="1 2">
    <name type="scientific">Sporomusa malonica</name>
    <dbReference type="NCBI Taxonomy" id="112901"/>
    <lineage>
        <taxon>Bacteria</taxon>
        <taxon>Bacillati</taxon>
        <taxon>Bacillota</taxon>
        <taxon>Negativicutes</taxon>
        <taxon>Selenomonadales</taxon>
        <taxon>Sporomusaceae</taxon>
        <taxon>Sporomusa</taxon>
    </lineage>
</organism>